<evidence type="ECO:0000256" key="1">
    <source>
        <dbReference type="SAM" id="Phobius"/>
    </source>
</evidence>
<evidence type="ECO:0000313" key="3">
    <source>
        <dbReference type="EMBL" id="QAR21016.1"/>
    </source>
</evidence>
<evidence type="ECO:0000313" key="4">
    <source>
        <dbReference type="EMBL" id="QAR21022.1"/>
    </source>
</evidence>
<reference evidence="2 9" key="1">
    <citation type="journal article" date="2009" name="Eur. J. Plant Pathol.">
        <title>Molecular characterisation of Rice stripe necrosis virus as a new species of the genus Benyvirus.</title>
        <authorList>
            <person name="Lozano I."/>
            <person name="Morales F."/>
        </authorList>
    </citation>
    <scope>NUCLEOTIDE SEQUENCE [LARGE SCALE GENOMIC DNA]</scope>
</reference>
<dbReference type="EMBL" id="MT270130">
    <property type="protein sequence ID" value="QNU12843.1"/>
    <property type="molecule type" value="Genomic_RNA"/>
</dbReference>
<keyword evidence="1" id="KW-1133">Transmembrane helix</keyword>
<reference evidence="6" key="4">
    <citation type="submission" date="2020-03" db="EMBL/GenBank/DDBJ databases">
        <title>Complete genome sequence of two rice stripe necrosis virus isolates from Brazil.</title>
        <authorList>
            <person name="Pereira F.S."/>
            <person name="Stempkowski L.A."/>
            <person name="Lau D."/>
            <person name="Mattos L."/>
            <person name="Mar T.B."/>
            <person name="Nascimento S.C."/>
            <person name="Casa R.T."/>
            <person name="Silva F.N."/>
        </authorList>
    </citation>
    <scope>NUCLEOTIDE SEQUENCE</scope>
    <source>
        <strain evidence="6">BR:LE01:19</strain>
        <strain evidence="7">BR:TT01:19</strain>
    </source>
</reference>
<evidence type="ECO:0000313" key="8">
    <source>
        <dbReference type="EMBL" id="QOL02544.1"/>
    </source>
</evidence>
<reference evidence="3" key="2">
    <citation type="submission" date="2018-11" db="EMBL/GenBank/DDBJ databases">
        <title>Full-length sequencing of Rice stripe necrosis virus from Mali.</title>
        <authorList>
            <person name="Bagayoko I."/>
            <person name="Romay G."/>
            <person name="Mahillon M."/>
            <person name="Decroes A."/>
            <person name="Legreve A."/>
            <person name="Bragard C."/>
        </authorList>
    </citation>
    <scope>NUCLEOTIDE SEQUENCE</scope>
    <source>
        <strain evidence="3">M1-2</strain>
        <strain evidence="4">M2-2</strain>
    </source>
</reference>
<dbReference type="EMBL" id="MT507289">
    <property type="protein sequence ID" value="QOL02544.1"/>
    <property type="molecule type" value="Genomic_RNA"/>
</dbReference>
<dbReference type="OrthoDB" id="20634at10239"/>
<reference evidence="8" key="5">
    <citation type="submission" date="2020-05" db="EMBL/GenBank/DDBJ databases">
        <authorList>
            <person name="Souza D.D."/>
            <person name="Dianese E.C."/>
            <person name="Mello R.N."/>
            <person name="Coelho A.S.G."/>
        </authorList>
    </citation>
    <scope>NUCLEOTIDE SEQUENCE</scope>
    <source>
        <strain evidence="8">UFGEm/2020-1</strain>
    </source>
</reference>
<dbReference type="Proteomes" id="UP000234920">
    <property type="component" value="Genome"/>
</dbReference>
<keyword evidence="1" id="KW-0472">Membrane</keyword>
<dbReference type="EMBL" id="MK170454">
    <property type="protein sequence ID" value="QAR21016.1"/>
    <property type="molecule type" value="Genomic_RNA"/>
</dbReference>
<evidence type="ECO:0000313" key="5">
    <source>
        <dbReference type="EMBL" id="QJE38064.1"/>
    </source>
</evidence>
<organism evidence="2 9">
    <name type="scientific">Rice stripe necrosis virus</name>
    <dbReference type="NCBI Taxonomy" id="373373"/>
    <lineage>
        <taxon>Viruses</taxon>
        <taxon>Riboviria</taxon>
        <taxon>Orthornavirae</taxon>
        <taxon>Kitrinoviricota</taxon>
        <taxon>Alsuviricetes</taxon>
        <taxon>Hepelivirales</taxon>
        <taxon>Benyviridae</taxon>
        <taxon>Benyvirus</taxon>
        <taxon>Benyvirus oryzae</taxon>
    </lineage>
</organism>
<evidence type="ECO:0000313" key="2">
    <source>
        <dbReference type="EMBL" id="ACH87091.1"/>
    </source>
</evidence>
<dbReference type="EMBL" id="MK170455">
    <property type="protein sequence ID" value="QAR21022.1"/>
    <property type="molecule type" value="Genomic_RNA"/>
</dbReference>
<feature type="transmembrane region" description="Helical" evidence="1">
    <location>
        <begin position="79"/>
        <end position="97"/>
    </location>
</feature>
<evidence type="ECO:0000313" key="9">
    <source>
        <dbReference type="Proteomes" id="UP000234920"/>
    </source>
</evidence>
<keyword evidence="9" id="KW-1185">Reference proteome</keyword>
<sequence>MSGQYVSARPNKFIPICICIGVVCVAVCLVLATPRHKTHSAGDYGVPTFANGGSYADGTRRAKFNCNNDRAYGSSQPQMSSNFVAFIAVILLVAFALRSCNSVGNCGERCNGGCCKN</sequence>
<reference evidence="5" key="3">
    <citation type="submission" date="2020-02" db="EMBL/GenBank/DDBJ databases">
        <title>Identification and genomic characterization of Rice stripe necrosis virus in commercial rice (Oryza sativa) crops in north Brazil.</title>
        <authorList>
            <person name="Queiroz A.P."/>
            <person name="Carvalho R.C.P."/>
            <person name="Santos F.M.B."/>
            <person name="Reis L.N.A."/>
            <person name="Melo F.L."/>
            <person name="Silva L.A."/>
            <person name="Alves G.B."/>
            <person name="Campos F.S."/>
            <person name="Ribeiro B.M."/>
            <person name="Aguiar R.W.S."/>
        </authorList>
    </citation>
    <scope>NUCLEOTIDE SEQUENCE</scope>
    <source>
        <strain evidence="5">UFT/2019</strain>
    </source>
</reference>
<name>B5STA0_9VIRU</name>
<dbReference type="EMBL" id="MT270128">
    <property type="protein sequence ID" value="QNU12837.1"/>
    <property type="molecule type" value="Genomic_RNA"/>
</dbReference>
<dbReference type="EMBL" id="EU099845">
    <property type="protein sequence ID" value="ACH87091.1"/>
    <property type="molecule type" value="Genomic_RNA"/>
</dbReference>
<dbReference type="EMBL" id="MT027256">
    <property type="protein sequence ID" value="QJE38064.1"/>
    <property type="molecule type" value="Genomic_RNA"/>
</dbReference>
<feature type="transmembrane region" description="Helical" evidence="1">
    <location>
        <begin position="12"/>
        <end position="32"/>
    </location>
</feature>
<proteinExistence type="predicted"/>
<dbReference type="InterPro" id="IPR001896">
    <property type="entry name" value="Plant_vir_prot"/>
</dbReference>
<keyword evidence="1" id="KW-0812">Transmembrane</keyword>
<evidence type="ECO:0000313" key="7">
    <source>
        <dbReference type="EMBL" id="QNU12843.1"/>
    </source>
</evidence>
<dbReference type="Pfam" id="PF01307">
    <property type="entry name" value="Plant_vir_prot"/>
    <property type="match status" value="1"/>
</dbReference>
<evidence type="ECO:0000313" key="6">
    <source>
        <dbReference type="EMBL" id="QNU12837.1"/>
    </source>
</evidence>
<accession>B5STA0</accession>
<gene>
    <name evidence="3" type="primary">TGBp2</name>
</gene>
<protein>
    <submittedName>
        <fullName evidence="2">12K protein</fullName>
    </submittedName>
    <submittedName>
        <fullName evidence="3">Triple-gene-block protein 2</fullName>
    </submittedName>
</protein>